<keyword evidence="3" id="KW-1185">Reference proteome</keyword>
<proteinExistence type="predicted"/>
<dbReference type="RefSeq" id="XP_064663791.1">
    <property type="nucleotide sequence ID" value="XM_064797557.1"/>
</dbReference>
<protein>
    <submittedName>
        <fullName evidence="2">Uncharacterized protein</fullName>
    </submittedName>
</protein>
<dbReference type="AlphaFoldDB" id="A0AAV9PS14"/>
<gene>
    <name evidence="2" type="ORF">LTR77_000290</name>
</gene>
<keyword evidence="1" id="KW-1133">Transmembrane helix</keyword>
<sequence>MVFLHRAGGNQETDKNVVLAGDGHSEAEQTNEALTLEELTLVHPPSVLASVDELIDEFVRSMLETKTAAKVKAGIATGLFLVIATMDVLVIHGFVLLMGSAVLAYSSIKGAKDIRTLTKRVTGPSETDKPDKGGLQLSFSASPRLAVFEKYLAAECFERSPYMFPDVGDAPEESEVLEAMGWSPSSQGDTEARLEDRRWENFRAMEDLYTEVWKATRAWTRWVNLCKRHPKLAVRK</sequence>
<evidence type="ECO:0000313" key="2">
    <source>
        <dbReference type="EMBL" id="KAK5175153.1"/>
    </source>
</evidence>
<comment type="caution">
    <text evidence="2">The sequence shown here is derived from an EMBL/GenBank/DDBJ whole genome shotgun (WGS) entry which is preliminary data.</text>
</comment>
<dbReference type="EMBL" id="JAVRRT010000001">
    <property type="protein sequence ID" value="KAK5175153.1"/>
    <property type="molecule type" value="Genomic_DNA"/>
</dbReference>
<organism evidence="2 3">
    <name type="scientific">Saxophila tyrrhenica</name>
    <dbReference type="NCBI Taxonomy" id="1690608"/>
    <lineage>
        <taxon>Eukaryota</taxon>
        <taxon>Fungi</taxon>
        <taxon>Dikarya</taxon>
        <taxon>Ascomycota</taxon>
        <taxon>Pezizomycotina</taxon>
        <taxon>Dothideomycetes</taxon>
        <taxon>Dothideomycetidae</taxon>
        <taxon>Mycosphaerellales</taxon>
        <taxon>Extremaceae</taxon>
        <taxon>Saxophila</taxon>
    </lineage>
</organism>
<dbReference type="GeneID" id="89921641"/>
<evidence type="ECO:0000313" key="3">
    <source>
        <dbReference type="Proteomes" id="UP001337655"/>
    </source>
</evidence>
<evidence type="ECO:0000256" key="1">
    <source>
        <dbReference type="SAM" id="Phobius"/>
    </source>
</evidence>
<keyword evidence="1" id="KW-0472">Membrane</keyword>
<name>A0AAV9PS14_9PEZI</name>
<feature type="transmembrane region" description="Helical" evidence="1">
    <location>
        <begin position="79"/>
        <end position="105"/>
    </location>
</feature>
<keyword evidence="1" id="KW-0812">Transmembrane</keyword>
<reference evidence="2 3" key="1">
    <citation type="submission" date="2023-08" db="EMBL/GenBank/DDBJ databases">
        <title>Black Yeasts Isolated from many extreme environments.</title>
        <authorList>
            <person name="Coleine C."/>
            <person name="Stajich J.E."/>
            <person name="Selbmann L."/>
        </authorList>
    </citation>
    <scope>NUCLEOTIDE SEQUENCE [LARGE SCALE GENOMIC DNA]</scope>
    <source>
        <strain evidence="2 3">CCFEE 5935</strain>
    </source>
</reference>
<accession>A0AAV9PS14</accession>
<dbReference type="Proteomes" id="UP001337655">
    <property type="component" value="Unassembled WGS sequence"/>
</dbReference>